<evidence type="ECO:0000259" key="2">
    <source>
        <dbReference type="PROSITE" id="PS50897"/>
    </source>
</evidence>
<dbReference type="eggNOG" id="KOG1477">
    <property type="taxonomic scope" value="Eukaryota"/>
</dbReference>
<feature type="domain" description="B30.2/SPRY" evidence="1">
    <location>
        <begin position="34"/>
        <end position="224"/>
    </location>
</feature>
<dbReference type="InterPro" id="IPR006595">
    <property type="entry name" value="CTLH_C"/>
</dbReference>
<evidence type="ECO:0000313" key="4">
    <source>
        <dbReference type="Proteomes" id="UP000032304"/>
    </source>
</evidence>
<dbReference type="OrthoDB" id="25503at2759"/>
<dbReference type="InterPro" id="IPR013144">
    <property type="entry name" value="CRA_dom"/>
</dbReference>
<dbReference type="Proteomes" id="UP000032304">
    <property type="component" value="Chromosome 6"/>
</dbReference>
<sequence>MNSSITNNGQSNNGKSSRLDGINRDLGLYFLELARLRSSAAPTEMEEDEEEAPKELNTINSSGGFLVVAPDKLSVKYTTVNLHGHDVGVVQANKPAPVKCLLYYFEIYVKDAGVKGQIAIGFTNEGFKMRRQPGWEVNSCGYHGDDGLLYRGQGKGDAFGPTYTTGDTVGGGINYASQEFFFTKNGVLVGTVCKEKEMKGRLFPTIAVHSQNEEVHVNFGQKKFAFDLKEYEAQERLKRQMTIEKISLPPNISYGLVRSYLLHYGYEDTLSSFDLASKSTIPPVYIAQENGFDEQDIGYALNQRKILRQLIRNGEIDAAISKLRDWYPQIVQDDKSATCFLLHCQKFIELVRVGALEEAVKYGRIELANFFRLAGFDDLVQDCAALLAYEHPQESCVGYLLEESQRDLVADTVNAMILSTNPNTQDMEGCLQSYLERLLRQLTACCLERRSANGEQGEAFLLRRVLNS</sequence>
<dbReference type="PROSITE" id="PS50188">
    <property type="entry name" value="B302_SPRY"/>
    <property type="match status" value="1"/>
</dbReference>
<evidence type="ECO:0000259" key="1">
    <source>
        <dbReference type="PROSITE" id="PS50188"/>
    </source>
</evidence>
<dbReference type="SMART" id="SM00449">
    <property type="entry name" value="SPRY"/>
    <property type="match status" value="1"/>
</dbReference>
<dbReference type="Pfam" id="PF10607">
    <property type="entry name" value="CTLH"/>
    <property type="match status" value="1"/>
</dbReference>
<dbReference type="SMART" id="SM00668">
    <property type="entry name" value="CTLH"/>
    <property type="match status" value="1"/>
</dbReference>
<dbReference type="FunFam" id="2.60.120.920:FF:000092">
    <property type="entry name" value="Ran-binding protein M homolog"/>
    <property type="match status" value="1"/>
</dbReference>
<evidence type="ECO:0008006" key="5">
    <source>
        <dbReference type="Google" id="ProtNLM"/>
    </source>
</evidence>
<reference evidence="3 4" key="1">
    <citation type="journal article" date="2012" name="Nature">
        <title>Repeated polyploidization of Gossypium genomes and the evolution of spinnable cotton fibres.</title>
        <authorList>
            <person name="Paterson A.H."/>
            <person name="Wendel J.F."/>
            <person name="Gundlach H."/>
            <person name="Guo H."/>
            <person name="Jenkins J."/>
            <person name="Jin D."/>
            <person name="Llewellyn D."/>
            <person name="Showmaker K.C."/>
            <person name="Shu S."/>
            <person name="Udall J."/>
            <person name="Yoo M.J."/>
            <person name="Byers R."/>
            <person name="Chen W."/>
            <person name="Doron-Faigenboim A."/>
            <person name="Duke M.V."/>
            <person name="Gong L."/>
            <person name="Grimwood J."/>
            <person name="Grover C."/>
            <person name="Grupp K."/>
            <person name="Hu G."/>
            <person name="Lee T.H."/>
            <person name="Li J."/>
            <person name="Lin L."/>
            <person name="Liu T."/>
            <person name="Marler B.S."/>
            <person name="Page J.T."/>
            <person name="Roberts A.W."/>
            <person name="Romanel E."/>
            <person name="Sanders W.S."/>
            <person name="Szadkowski E."/>
            <person name="Tan X."/>
            <person name="Tang H."/>
            <person name="Xu C."/>
            <person name="Wang J."/>
            <person name="Wang Z."/>
            <person name="Zhang D."/>
            <person name="Zhang L."/>
            <person name="Ashrafi H."/>
            <person name="Bedon F."/>
            <person name="Bowers J.E."/>
            <person name="Brubaker C.L."/>
            <person name="Chee P.W."/>
            <person name="Das S."/>
            <person name="Gingle A.R."/>
            <person name="Haigler C.H."/>
            <person name="Harker D."/>
            <person name="Hoffmann L.V."/>
            <person name="Hovav R."/>
            <person name="Jones D.C."/>
            <person name="Lemke C."/>
            <person name="Mansoor S."/>
            <person name="ur Rahman M."/>
            <person name="Rainville L.N."/>
            <person name="Rambani A."/>
            <person name="Reddy U.K."/>
            <person name="Rong J.K."/>
            <person name="Saranga Y."/>
            <person name="Scheffler B.E."/>
            <person name="Scheffler J.A."/>
            <person name="Stelly D.M."/>
            <person name="Triplett B.A."/>
            <person name="Van Deynze A."/>
            <person name="Vaslin M.F."/>
            <person name="Waghmare V.N."/>
            <person name="Walford S.A."/>
            <person name="Wright R.J."/>
            <person name="Zaki E.A."/>
            <person name="Zhang T."/>
            <person name="Dennis E.S."/>
            <person name="Mayer K.F."/>
            <person name="Peterson D.G."/>
            <person name="Rokhsar D.S."/>
            <person name="Wang X."/>
            <person name="Schmutz J."/>
        </authorList>
    </citation>
    <scope>NUCLEOTIDE SEQUENCE [LARGE SCALE GENOMIC DNA]</scope>
</reference>
<dbReference type="InterPro" id="IPR003877">
    <property type="entry name" value="SPRY_dom"/>
</dbReference>
<feature type="domain" description="CTLH" evidence="2">
    <location>
        <begin position="300"/>
        <end position="358"/>
    </location>
</feature>
<dbReference type="InterPro" id="IPR044736">
    <property type="entry name" value="Gid1/RanBPM/SPLA_SPRY"/>
</dbReference>
<dbReference type="Gramene" id="KJB35830">
    <property type="protein sequence ID" value="KJB35830"/>
    <property type="gene ID" value="B456_006G130100"/>
</dbReference>
<proteinExistence type="predicted"/>
<keyword evidence="4" id="KW-1185">Reference proteome</keyword>
<dbReference type="InterPro" id="IPR024964">
    <property type="entry name" value="CTLH/CRA"/>
</dbReference>
<dbReference type="SMART" id="SM00757">
    <property type="entry name" value="CRA"/>
    <property type="match status" value="1"/>
</dbReference>
<protein>
    <recommendedName>
        <fullName evidence="5">B30.2/SPRY domain-containing protein</fullName>
    </recommendedName>
</protein>
<dbReference type="STRING" id="29730.A0A0D2SWT1"/>
<dbReference type="Gene3D" id="2.60.120.920">
    <property type="match status" value="1"/>
</dbReference>
<dbReference type="PROSITE" id="PS50897">
    <property type="entry name" value="CTLH"/>
    <property type="match status" value="1"/>
</dbReference>
<gene>
    <name evidence="3" type="ORF">B456_006G130100</name>
</gene>
<organism evidence="3 4">
    <name type="scientific">Gossypium raimondii</name>
    <name type="common">Peruvian cotton</name>
    <name type="synonym">Gossypium klotzschianum subsp. raimondii</name>
    <dbReference type="NCBI Taxonomy" id="29730"/>
    <lineage>
        <taxon>Eukaryota</taxon>
        <taxon>Viridiplantae</taxon>
        <taxon>Streptophyta</taxon>
        <taxon>Embryophyta</taxon>
        <taxon>Tracheophyta</taxon>
        <taxon>Spermatophyta</taxon>
        <taxon>Magnoliopsida</taxon>
        <taxon>eudicotyledons</taxon>
        <taxon>Gunneridae</taxon>
        <taxon>Pentapetalae</taxon>
        <taxon>rosids</taxon>
        <taxon>malvids</taxon>
        <taxon>Malvales</taxon>
        <taxon>Malvaceae</taxon>
        <taxon>Malvoideae</taxon>
        <taxon>Gossypium</taxon>
    </lineage>
</organism>
<dbReference type="InterPro" id="IPR006594">
    <property type="entry name" value="LisH"/>
</dbReference>
<dbReference type="InterPro" id="IPR050618">
    <property type="entry name" value="Ubq-SigPath_Reg"/>
</dbReference>
<dbReference type="InterPro" id="IPR013320">
    <property type="entry name" value="ConA-like_dom_sf"/>
</dbReference>
<dbReference type="Pfam" id="PF00622">
    <property type="entry name" value="SPRY"/>
    <property type="match status" value="1"/>
</dbReference>
<dbReference type="SUPFAM" id="SSF49899">
    <property type="entry name" value="Concanavalin A-like lectins/glucanases"/>
    <property type="match status" value="1"/>
</dbReference>
<dbReference type="CDD" id="cd12885">
    <property type="entry name" value="SPRY_RanBP_like"/>
    <property type="match status" value="1"/>
</dbReference>
<dbReference type="PANTHER" id="PTHR12864">
    <property type="entry name" value="RAN BINDING PROTEIN 9-RELATED"/>
    <property type="match status" value="1"/>
</dbReference>
<dbReference type="InterPro" id="IPR001870">
    <property type="entry name" value="B30.2/SPRY"/>
</dbReference>
<dbReference type="OMA" id="GCCINFV"/>
<dbReference type="PROSITE" id="PS50896">
    <property type="entry name" value="LISH"/>
    <property type="match status" value="1"/>
</dbReference>
<name>A0A0D2SWT1_GOSRA</name>
<dbReference type="AlphaFoldDB" id="A0A0D2SWT1"/>
<dbReference type="EMBL" id="CM001745">
    <property type="protein sequence ID" value="KJB35830.1"/>
    <property type="molecule type" value="Genomic_DNA"/>
</dbReference>
<accession>A0A0D2SWT1</accession>
<dbReference type="InterPro" id="IPR043136">
    <property type="entry name" value="B30.2/SPRY_sf"/>
</dbReference>
<dbReference type="KEGG" id="gra:105799422"/>
<evidence type="ECO:0000313" key="3">
    <source>
        <dbReference type="EMBL" id="KJB35830.1"/>
    </source>
</evidence>